<evidence type="ECO:0000259" key="3">
    <source>
        <dbReference type="Pfam" id="PF13086"/>
    </source>
</evidence>
<dbReference type="Gene3D" id="3.40.50.300">
    <property type="entry name" value="P-loop containing nucleotide triphosphate hydrolases"/>
    <property type="match status" value="3"/>
</dbReference>
<feature type="domain" description="DNA2/NAM7 helicase helicase" evidence="3">
    <location>
        <begin position="1824"/>
        <end position="1922"/>
    </location>
</feature>
<sequence length="2756" mass="326674">MNYKLKENVPPNEDVDIYEKLKTCVINRNVEDFYEECVSTFLEKVKNIGDTNHIICHDNYSDIINFFYLNLFVDNSEFVRVVAVSQDNNENAKICKRYIHDKNEKDVTEKSELLQELGLYLKNIKLKYSEKLKKIKNVIIDNISTCQKCIMIYYFLQKKLVEKISSNINKKDDNVTNIIKKEIFEFNFYRIINKITCPIGYNNVDSVILELMLNGSKIFQMDLNYILEYNKINKVNLKIFKEKFINYDNDEIYRIIKEYVDYDSLIFFCNLLFKEFKRMKNLLLQNDNYNNGNDTSIINENISNNNNNNNNNDPLCNDNTLYNYNIQCLLPYIYIHIFILLKHKQVEETVRRVLKERIILYSLMINSLRYSDNFIQLIIFKIINNIFINEEEFLKDSNKKLISSIFSYWIKLSDGCIVKMINASITDESSTSHNNLSRSSSNNTKHNSNKLYNNSCIKKTKTDDENFLKNNFTDYDIYKYMQSLICGLYLLTLIRKKKNNDHHYNNKSDNTNQFSSLKEYNIDMLSLNHFFINMDNYIYLIGFMFSENKDTINNLFNLIFKLLYFIKYLKSYIIQNRNLKNKYFEDTCIYSSINILYNILEVTKKFFISYFRIDEYTKNLYKNYFRDRPLTFENMAFYVIPLFINHEDYYIRIYSIKILIILLSDTNIRDSLDKKNLFRIFDLLINIEGYKSLSQDEEEEEKKNINQLLLLLFKCNINDNKLSSNITNLIFSEKQKIFIKYILRLCKDEEYSIIHMKNFFDYFFVLLVKLINIIIRRAQCSLNIEKYKDFFMNIYEVVEIFMKELKKEKLKKHKLLFLSSGIYLCHLITNSIYKGKIHSSVPYLNVVISLIKNIEHHLNFIQDDLIYINKISKDIISDKKLSIHSEDEDNKDDDSKSVKDLHVLYFYNNVYSEELGKNVGNNNNMANNNNNDNNDNNINNNNDNNDNNINNNNNNNNGENIEHKCVKSTYKENKNNDINCKNKQTNDKNLKSNPSDNKGTNNSEIVKKLNKYDKFMKMCLLQNKNNDEIIYNYINCLFYLCVSNMNKRTRKNVIKSYDLVVKYILKDEYKLHRVKKKSLLFSMPIYIIRDVENEGKRYNLIIDKYDYILRSYIIDFFKCKKYLPCLLLSCLSFTNTMILFLKKKNFINSTTNNNITEKEDMLDCFMLVNSKTWFYFNVLVECICDYFMTSQSKMDVKSQQIKEQQNEHTQKCNNKNKNNNNNNNDDDDVHKFSWQIINLIIDSIWKILIYIFYNIKINIFSIKVKTFSINIYGRAALLMFLQFYESWIVFIKTFLTSEKQIFISRNILLPDLFYKKFGFLSSQILSYFHFIESNFFVDSQNEVNLRLLEKQKDVMNNILDVLIYFIKDKDPKGYVNELNSFSQFKLRIKKLTFPKKLQDGFLSCTYDHLFKKAKELLLRVEKSKTLQMDECRGEDPNINSNSLQMDKGDDNENVININNSDIIVEKDSKTIIRIDSNSKDANAVERDDNKEGKKVFSLEQAKKIIEKNAASKNTKRAIVLNENLAEKNKQQIFKEMKEKRKEAENILMKYFIMIQEFLDWDFFNLDNIDKYKNSISEELPIRFENEEEYHKFFRPMALEECRCSMLNNMMGDINKYVISIVGKKKMPYWVVWHVSSSSENKRNLDNIKPMDLIALIPYDEDRNNNTHADNNDTSIKYDKLKDMLKCTKHVIGLVDIGSNKFDNIFDIKLINEDNLPSKVNNEKTRLKLNFITCNKFHAYVLCNLMTNIREFQSIYLSRNCPLFNLILNPVGENKVEKGLCNMNINNNYINDCDKDKNDKLKKELEKLTRQEKLILKILSKYNLLNKSQIEAVKLILLNKNNISLIQGPPGTGKTKTVIGIVSVLYALLYKKNYEKDKKKKDLLYNEQINNTKKKKKILVCSPSNSAIDEIAKRILNEGLLNFTNLINSYENKIKKNNITSQKCGSNNKKKILLGDNDLYNSSDISDFLGEDQPSNFSNDKKEKSSKGMVLLKGLKNVDKLNNNNISSEKMNQFKKQTIAPKCIRIGLSKRTHEEIQRISLDYIFNKKKSSDENLYHVHFEKRKSKLTYSIEAVDYTKLKINEMKNDLSLNNSEKYSFDCNDINGKFMFQKVEFIERFFSDEYINNLDKKYLENLLYLYNESSSHYDWSIQKLISERNYLDECMTRLIETDEQIGSFYTSNNKENMLFDSEIIFSTLSGSASPVIENLEFEYLIIDEACQCVELSCLIPFRLKVKNIIMVGDPKQLPATTFSSDCRKYGYSRSLFERLLLCNVSSVLLNIQYRMRPEICYFPNNYFYNGLIKNADILSNKPFFYYFQDLDFFGCYKFINIDGIESMTYNKSYINYVEAYFIYKLVLYIKNIISKHQDHTKSVPNLYKLPVHFSLKDIGIICPYQSQVHLIRNMFEESFEDKIPFPEVSTVDAFQGREKHIIIFSCVRSKLEVLENSKLLHKMGTYKKADDKWKKTKERYIIYDSDDNAEYSMNENEDNSDNDDDNNDDNNDDDNDNDDDNNKEWKYDYNDGVHTKKWISSKMPNIKNENDFRAIQKFGNNIGFLKDERRLNVALTRAKDYLWIIGNRKNLEMNETWDCLIQNAIIRKCYLDLKINFENSTTENIIKEKVNDFFIHLENDINEKKYESSEMSSNLSSNSCIIKEEHDEEENYDEIIVDDDKLFKNKNKFRLNKNKYKQNTIWNNSGDNEFSFSRAYTGNSYWSNYSNKEREKNKNYDKKGKRKINDSLLDDDLLTKRRKYDPYDNSNV</sequence>
<evidence type="ECO:0000256" key="2">
    <source>
        <dbReference type="SAM" id="MobiDB-lite"/>
    </source>
</evidence>
<proteinExistence type="predicted"/>
<feature type="compositionally biased region" description="Low complexity" evidence="2">
    <location>
        <begin position="921"/>
        <end position="957"/>
    </location>
</feature>
<dbReference type="InterPro" id="IPR041679">
    <property type="entry name" value="DNA2/NAM7-like_C"/>
</dbReference>
<feature type="region of interest" description="Disordered" evidence="2">
    <location>
        <begin position="918"/>
        <end position="961"/>
    </location>
</feature>
<feature type="region of interest" description="Disordered" evidence="2">
    <location>
        <begin position="1431"/>
        <end position="1451"/>
    </location>
</feature>
<feature type="domain" description="DNA2/NAM7 helicase-like C-terminal" evidence="4">
    <location>
        <begin position="2259"/>
        <end position="2577"/>
    </location>
</feature>
<evidence type="ECO:0000313" key="6">
    <source>
        <dbReference type="Proteomes" id="UP000030694"/>
    </source>
</evidence>
<dbReference type="SUPFAM" id="SSF52540">
    <property type="entry name" value="P-loop containing nucleoside triphosphate hydrolases"/>
    <property type="match status" value="1"/>
</dbReference>
<dbReference type="InterPro" id="IPR045055">
    <property type="entry name" value="DNA2/NAM7-like"/>
</dbReference>
<organism evidence="5 6">
    <name type="scientific">Plasmodium falciparum (isolate Camp / Malaysia)</name>
    <dbReference type="NCBI Taxonomy" id="5835"/>
    <lineage>
        <taxon>Eukaryota</taxon>
        <taxon>Sar</taxon>
        <taxon>Alveolata</taxon>
        <taxon>Apicomplexa</taxon>
        <taxon>Aconoidasida</taxon>
        <taxon>Haemosporida</taxon>
        <taxon>Plasmodiidae</taxon>
        <taxon>Plasmodium</taxon>
        <taxon>Plasmodium (Laverania)</taxon>
    </lineage>
</organism>
<feature type="region of interest" description="Disordered" evidence="2">
    <location>
        <begin position="975"/>
        <end position="1003"/>
    </location>
</feature>
<reference evidence="5 6" key="2">
    <citation type="submission" date="2013-02" db="EMBL/GenBank/DDBJ databases">
        <title>The Genome Sequence of Plasmodium falciparum CAMP/Malaysia.</title>
        <authorList>
            <consortium name="The Broad Institute Genome Sequencing Platform"/>
            <consortium name="The Broad Institute Genome Sequencing Center for Infectious Disease"/>
            <person name="Neafsey D."/>
            <person name="Cheeseman I."/>
            <person name="Volkman S."/>
            <person name="Adams J."/>
            <person name="Walker B."/>
            <person name="Young S.K."/>
            <person name="Zeng Q."/>
            <person name="Gargeya S."/>
            <person name="Fitzgerald M."/>
            <person name="Haas B."/>
            <person name="Abouelleil A."/>
            <person name="Alvarado L."/>
            <person name="Arachchi H.M."/>
            <person name="Berlin A.M."/>
            <person name="Chapman S.B."/>
            <person name="Dewar J."/>
            <person name="Goldberg J."/>
            <person name="Griggs A."/>
            <person name="Gujja S."/>
            <person name="Hansen M."/>
            <person name="Howarth C."/>
            <person name="Imamovic A."/>
            <person name="Larimer J."/>
            <person name="McCowan C."/>
            <person name="Murphy C."/>
            <person name="Neiman D."/>
            <person name="Pearson M."/>
            <person name="Priest M."/>
            <person name="Roberts A."/>
            <person name="Saif S."/>
            <person name="Shea T."/>
            <person name="Sisk P."/>
            <person name="Sykes S."/>
            <person name="Wortman J."/>
            <person name="Nusbaum C."/>
            <person name="Birren B."/>
        </authorList>
    </citation>
    <scope>NUCLEOTIDE SEQUENCE [LARGE SCALE GENOMIC DNA]</scope>
    <source>
        <strain evidence="5 6">CAMP/Malaysia</strain>
    </source>
</reference>
<feature type="coiled-coil region" evidence="1">
    <location>
        <begin position="1790"/>
        <end position="1817"/>
    </location>
</feature>
<evidence type="ECO:0000313" key="5">
    <source>
        <dbReference type="EMBL" id="ETW59763.1"/>
    </source>
</evidence>
<evidence type="ECO:0000259" key="4">
    <source>
        <dbReference type="Pfam" id="PF13087"/>
    </source>
</evidence>
<dbReference type="CDD" id="cd18808">
    <property type="entry name" value="SF1_C_Upf1"/>
    <property type="match status" value="1"/>
</dbReference>
<feature type="domain" description="DNA2/NAM7 helicase helicase" evidence="3">
    <location>
        <begin position="2006"/>
        <end position="2251"/>
    </location>
</feature>
<dbReference type="InterPro" id="IPR041677">
    <property type="entry name" value="DNA2/NAM7_AAA_11"/>
</dbReference>
<gene>
    <name evidence="5" type="ORF">PFMC_04225</name>
</gene>
<dbReference type="PANTHER" id="PTHR10887">
    <property type="entry name" value="DNA2/NAM7 HELICASE FAMILY"/>
    <property type="match status" value="1"/>
</dbReference>
<dbReference type="Pfam" id="PF13087">
    <property type="entry name" value="AAA_12"/>
    <property type="match status" value="1"/>
</dbReference>
<dbReference type="OMA" id="PMVLEEC"/>
<dbReference type="GO" id="GO:0004386">
    <property type="term" value="F:helicase activity"/>
    <property type="evidence" value="ECO:0007669"/>
    <property type="project" value="InterPro"/>
</dbReference>
<reference evidence="5 6" key="1">
    <citation type="submission" date="2013-02" db="EMBL/GenBank/DDBJ databases">
        <title>The Genome Annotation of Plasmodium falciparum CAMP/Malaysia.</title>
        <authorList>
            <consortium name="The Broad Institute Genome Sequencing Platform"/>
            <consortium name="The Broad Institute Genome Sequencing Center for Infectious Disease"/>
            <person name="Neafsey D."/>
            <person name="Hoffman S."/>
            <person name="Volkman S."/>
            <person name="Rosenthal P."/>
            <person name="Walker B."/>
            <person name="Young S.K."/>
            <person name="Zeng Q."/>
            <person name="Gargeya S."/>
            <person name="Fitzgerald M."/>
            <person name="Haas B."/>
            <person name="Abouelleil A."/>
            <person name="Allen A.W."/>
            <person name="Alvarado L."/>
            <person name="Arachchi H.M."/>
            <person name="Berlin A.M."/>
            <person name="Chapman S.B."/>
            <person name="Gainer-Dewar J."/>
            <person name="Goldberg J."/>
            <person name="Griggs A."/>
            <person name="Gujja S."/>
            <person name="Hansen M."/>
            <person name="Howarth C."/>
            <person name="Imamovic A."/>
            <person name="Ireland A."/>
            <person name="Larimer J."/>
            <person name="McCowan C."/>
            <person name="Murphy C."/>
            <person name="Pearson M."/>
            <person name="Poon T.W."/>
            <person name="Priest M."/>
            <person name="Roberts A."/>
            <person name="Saif S."/>
            <person name="Shea T."/>
            <person name="Sisk P."/>
            <person name="Sykes S."/>
            <person name="Wortman J."/>
            <person name="Nusbaum C."/>
            <person name="Birren B."/>
        </authorList>
    </citation>
    <scope>NUCLEOTIDE SEQUENCE [LARGE SCALE GENOMIC DNA]</scope>
    <source>
        <strain evidence="5 6">CAMP/Malaysia</strain>
    </source>
</reference>
<name>A0A024X3K7_PLAFC</name>
<evidence type="ECO:0008006" key="7">
    <source>
        <dbReference type="Google" id="ProtNLM"/>
    </source>
</evidence>
<evidence type="ECO:0000256" key="1">
    <source>
        <dbReference type="SAM" id="Coils"/>
    </source>
</evidence>
<keyword evidence="1" id="KW-0175">Coiled coil</keyword>
<dbReference type="PANTHER" id="PTHR10887:SF495">
    <property type="entry name" value="HELICASE SENATAXIN ISOFORM X1-RELATED"/>
    <property type="match status" value="1"/>
</dbReference>
<dbReference type="InterPro" id="IPR047187">
    <property type="entry name" value="SF1_C_Upf1"/>
</dbReference>
<dbReference type="CDD" id="cd18042">
    <property type="entry name" value="DEXXQc_SETX"/>
    <property type="match status" value="1"/>
</dbReference>
<dbReference type="FunFam" id="3.40.50.300:FF:002121">
    <property type="entry name" value="Uncharacterized protein"/>
    <property type="match status" value="1"/>
</dbReference>
<dbReference type="Proteomes" id="UP000030694">
    <property type="component" value="Unassembled WGS sequence"/>
</dbReference>
<dbReference type="EMBL" id="KI927541">
    <property type="protein sequence ID" value="ETW59763.1"/>
    <property type="molecule type" value="Genomic_DNA"/>
</dbReference>
<accession>A0A024X3K7</accession>
<dbReference type="OrthoDB" id="6513042at2759"/>
<dbReference type="InterPro" id="IPR027417">
    <property type="entry name" value="P-loop_NTPase"/>
</dbReference>
<protein>
    <recommendedName>
        <fullName evidence="7">Helicase ATP-binding domain-containing protein</fullName>
    </recommendedName>
</protein>
<dbReference type="FunFam" id="3.40.50.300:FF:001906">
    <property type="entry name" value="Uncharacterized protein"/>
    <property type="match status" value="1"/>
</dbReference>
<feature type="compositionally biased region" description="Acidic residues" evidence="2">
    <location>
        <begin position="2478"/>
        <end position="2507"/>
    </location>
</feature>
<feature type="region of interest" description="Disordered" evidence="2">
    <location>
        <begin position="2478"/>
        <end position="2515"/>
    </location>
</feature>
<dbReference type="Pfam" id="PF13086">
    <property type="entry name" value="AAA_11"/>
    <property type="match status" value="2"/>
</dbReference>
<feature type="compositionally biased region" description="Polar residues" evidence="2">
    <location>
        <begin position="991"/>
        <end position="1003"/>
    </location>
</feature>